<dbReference type="CDD" id="cd00077">
    <property type="entry name" value="HDc"/>
    <property type="match status" value="1"/>
</dbReference>
<sequence length="403" mass="44850">MAKAEPIQLPVSALRLGLTIKLPLSWADHPFLRNRIEIKEPAQIEMIRGLNVPYVILLDGQELLEADNQEAPLEVPEEIEPQLQEPDVRKETRKAIRLSQKRFIECVNNSRSLFSKITSDPEGAYRLAATLVEDMLVHLLEVETPYLALVSLGEQDGSVTQHGISVAVLSLMIAKALDLPKKEMRDMALGALLHDIGKLKVPDIIRRKRTGLTPTETRFMQQHPNFGYEMLSRSGLFPPEVLHVVKHHHEYIDGSGFPDGLKGKKIPIITQIVSLANDFDSQLSSQKLISPQLALGYLFKNHSDKHAETLISVLVKVLGIYPPGTLVRLSDGSVGKVMMTTKEVRQPQVWACEPNGANPALRLLSEEPVTVDQVIKAEELHEAALRVLQADSAINFYFSAMQG</sequence>
<dbReference type="InterPro" id="IPR006675">
    <property type="entry name" value="HDIG_dom"/>
</dbReference>
<dbReference type="SMART" id="SM00471">
    <property type="entry name" value="HDc"/>
    <property type="match status" value="1"/>
</dbReference>
<protein>
    <submittedName>
        <fullName evidence="2">DUF3391 domain-containing protein</fullName>
    </submittedName>
</protein>
<dbReference type="InterPro" id="IPR021812">
    <property type="entry name" value="DUF3391"/>
</dbReference>
<feature type="domain" description="HD-GYP" evidence="1">
    <location>
        <begin position="137"/>
        <end position="333"/>
    </location>
</feature>
<dbReference type="EMBL" id="CP071504">
    <property type="protein sequence ID" value="QSX28753.1"/>
    <property type="molecule type" value="Genomic_DNA"/>
</dbReference>
<evidence type="ECO:0000259" key="1">
    <source>
        <dbReference type="PROSITE" id="PS51832"/>
    </source>
</evidence>
<dbReference type="RefSeq" id="WP_207320068.1">
    <property type="nucleotide sequence ID" value="NZ_CP071501.1"/>
</dbReference>
<dbReference type="PANTHER" id="PTHR43155">
    <property type="entry name" value="CYCLIC DI-GMP PHOSPHODIESTERASE PA4108-RELATED"/>
    <property type="match status" value="1"/>
</dbReference>
<name>A0A974XK69_9GAMM</name>
<reference evidence="2 3" key="1">
    <citation type="submission" date="2021-03" db="EMBL/GenBank/DDBJ databases">
        <title>Novel species identification of genus Shewanella.</title>
        <authorList>
            <person name="Liu G."/>
            <person name="Zhang Q."/>
        </authorList>
    </citation>
    <scope>NUCLEOTIDE SEQUENCE [LARGE SCALE GENOMIC DNA]</scope>
    <source>
        <strain evidence="2 3">FJAT-53726</strain>
    </source>
</reference>
<keyword evidence="3" id="KW-1185">Reference proteome</keyword>
<dbReference type="InterPro" id="IPR037522">
    <property type="entry name" value="HD_GYP_dom"/>
</dbReference>
<gene>
    <name evidence="2" type="ORF">JYB88_10740</name>
</gene>
<dbReference type="NCBIfam" id="TIGR00277">
    <property type="entry name" value="HDIG"/>
    <property type="match status" value="1"/>
</dbReference>
<dbReference type="AlphaFoldDB" id="A0A974XK69"/>
<dbReference type="KEGG" id="scyp:JYB88_10740"/>
<dbReference type="Pfam" id="PF13487">
    <property type="entry name" value="HD_5"/>
    <property type="match status" value="1"/>
</dbReference>
<evidence type="ECO:0000313" key="2">
    <source>
        <dbReference type="EMBL" id="QSX28753.1"/>
    </source>
</evidence>
<proteinExistence type="predicted"/>
<dbReference type="Proteomes" id="UP000663281">
    <property type="component" value="Chromosome"/>
</dbReference>
<dbReference type="PANTHER" id="PTHR43155:SF2">
    <property type="entry name" value="CYCLIC DI-GMP PHOSPHODIESTERASE PA4108"/>
    <property type="match status" value="1"/>
</dbReference>
<dbReference type="InterPro" id="IPR003607">
    <property type="entry name" value="HD/PDEase_dom"/>
</dbReference>
<accession>A0A974XK69</accession>
<dbReference type="PROSITE" id="PS51832">
    <property type="entry name" value="HD_GYP"/>
    <property type="match status" value="1"/>
</dbReference>
<evidence type="ECO:0000313" key="3">
    <source>
        <dbReference type="Proteomes" id="UP000663281"/>
    </source>
</evidence>
<dbReference type="GO" id="GO:0008081">
    <property type="term" value="F:phosphoric diester hydrolase activity"/>
    <property type="evidence" value="ECO:0007669"/>
    <property type="project" value="UniProtKB-ARBA"/>
</dbReference>
<dbReference type="SUPFAM" id="SSF109604">
    <property type="entry name" value="HD-domain/PDEase-like"/>
    <property type="match status" value="1"/>
</dbReference>
<dbReference type="Gene3D" id="1.10.3210.10">
    <property type="entry name" value="Hypothetical protein af1432"/>
    <property type="match status" value="1"/>
</dbReference>
<organism evidence="2 3">
    <name type="scientific">Shewanella cyperi</name>
    <dbReference type="NCBI Taxonomy" id="2814292"/>
    <lineage>
        <taxon>Bacteria</taxon>
        <taxon>Pseudomonadati</taxon>
        <taxon>Pseudomonadota</taxon>
        <taxon>Gammaproteobacteria</taxon>
        <taxon>Alteromonadales</taxon>
        <taxon>Shewanellaceae</taxon>
        <taxon>Shewanella</taxon>
    </lineage>
</organism>
<dbReference type="Pfam" id="PF11871">
    <property type="entry name" value="DUF3391"/>
    <property type="match status" value="1"/>
</dbReference>